<proteinExistence type="predicted"/>
<dbReference type="EMBL" id="JEMT01028690">
    <property type="protein sequence ID" value="EXX53958.1"/>
    <property type="molecule type" value="Genomic_DNA"/>
</dbReference>
<dbReference type="Proteomes" id="UP000022910">
    <property type="component" value="Unassembled WGS sequence"/>
</dbReference>
<dbReference type="SMART" id="SM00297">
    <property type="entry name" value="BROMO"/>
    <property type="match status" value="1"/>
</dbReference>
<keyword evidence="1 2" id="KW-0103">Bromodomain</keyword>
<organism evidence="4 5">
    <name type="scientific">Rhizophagus irregularis (strain DAOM 197198w)</name>
    <name type="common">Glomus intraradices</name>
    <dbReference type="NCBI Taxonomy" id="1432141"/>
    <lineage>
        <taxon>Eukaryota</taxon>
        <taxon>Fungi</taxon>
        <taxon>Fungi incertae sedis</taxon>
        <taxon>Mucoromycota</taxon>
        <taxon>Glomeromycotina</taxon>
        <taxon>Glomeromycetes</taxon>
        <taxon>Glomerales</taxon>
        <taxon>Glomeraceae</taxon>
        <taxon>Rhizophagus</taxon>
    </lineage>
</organism>
<reference evidence="4 5" key="1">
    <citation type="submission" date="2014-02" db="EMBL/GenBank/DDBJ databases">
        <title>Single nucleus genome sequencing reveals high similarity among nuclei of an endomycorrhizal fungus.</title>
        <authorList>
            <person name="Lin K."/>
            <person name="Geurts R."/>
            <person name="Zhang Z."/>
            <person name="Limpens E."/>
            <person name="Saunders D.G."/>
            <person name="Mu D."/>
            <person name="Pang E."/>
            <person name="Cao H."/>
            <person name="Cha H."/>
            <person name="Lin T."/>
            <person name="Zhou Q."/>
            <person name="Shang Y."/>
            <person name="Li Y."/>
            <person name="Ivanov S."/>
            <person name="Sharma T."/>
            <person name="Velzen R.V."/>
            <person name="Ruijter N.D."/>
            <person name="Aanen D.K."/>
            <person name="Win J."/>
            <person name="Kamoun S."/>
            <person name="Bisseling T."/>
            <person name="Huang S."/>
        </authorList>
    </citation>
    <scope>NUCLEOTIDE SEQUENCE [LARGE SCALE GENOMIC DNA]</scope>
    <source>
        <strain evidence="5">DAOM197198w</strain>
    </source>
</reference>
<dbReference type="Gene3D" id="1.20.920.10">
    <property type="entry name" value="Bromodomain-like"/>
    <property type="match status" value="1"/>
</dbReference>
<dbReference type="InterPro" id="IPR001487">
    <property type="entry name" value="Bromodomain"/>
</dbReference>
<dbReference type="Pfam" id="PF00439">
    <property type="entry name" value="Bromodomain"/>
    <property type="match status" value="1"/>
</dbReference>
<dbReference type="GO" id="GO:0006325">
    <property type="term" value="P:chromatin organization"/>
    <property type="evidence" value="ECO:0007669"/>
    <property type="project" value="UniProtKB-ARBA"/>
</dbReference>
<evidence type="ECO:0000256" key="1">
    <source>
        <dbReference type="ARBA" id="ARBA00023117"/>
    </source>
</evidence>
<protein>
    <submittedName>
        <fullName evidence="4">Bdf2p</fullName>
    </submittedName>
</protein>
<dbReference type="PRINTS" id="PR00503">
    <property type="entry name" value="BROMODOMAIN"/>
</dbReference>
<dbReference type="STRING" id="1432141.A0A015LGH0"/>
<evidence type="ECO:0000259" key="3">
    <source>
        <dbReference type="PROSITE" id="PS50014"/>
    </source>
</evidence>
<dbReference type="PROSITE" id="PS50014">
    <property type="entry name" value="BROMODOMAIN_2"/>
    <property type="match status" value="1"/>
</dbReference>
<accession>A0A015LGH0</accession>
<keyword evidence="5" id="KW-1185">Reference proteome</keyword>
<evidence type="ECO:0000313" key="5">
    <source>
        <dbReference type="Proteomes" id="UP000022910"/>
    </source>
</evidence>
<dbReference type="AlphaFoldDB" id="A0A015LGH0"/>
<gene>
    <name evidence="4" type="ORF">RirG_239050</name>
</gene>
<name>A0A015LGH0_RHIIW</name>
<evidence type="ECO:0000313" key="4">
    <source>
        <dbReference type="EMBL" id="EXX53958.1"/>
    </source>
</evidence>
<comment type="caution">
    <text evidence="4">The sequence shown here is derived from an EMBL/GenBank/DDBJ whole genome shotgun (WGS) entry which is preliminary data.</text>
</comment>
<dbReference type="SUPFAM" id="SSF47370">
    <property type="entry name" value="Bromodomain"/>
    <property type="match status" value="1"/>
</dbReference>
<feature type="domain" description="Bromo" evidence="3">
    <location>
        <begin position="20"/>
        <end position="71"/>
    </location>
</feature>
<dbReference type="InterPro" id="IPR036427">
    <property type="entry name" value="Bromodomain-like_sf"/>
</dbReference>
<dbReference type="HOGENOM" id="CLU_1714292_0_0_1"/>
<dbReference type="PANTHER" id="PTHR45926">
    <property type="entry name" value="OSJNBA0053K19.4 PROTEIN"/>
    <property type="match status" value="1"/>
</dbReference>
<sequence>MNLKIQFELVHFISLIKKLDAYNLVINPMDLFTINLKLVNNQYSNPSEFKDDMNLIFNNCFISNDIGTEMYNLGKELNCNFKECWTVYYYQEQNSLEQELFHIEPEDLQGFQIEQEYSQEFQFEQETFKLNSSAHHPFILTTYSGLSNMFGNH</sequence>
<evidence type="ECO:0000256" key="2">
    <source>
        <dbReference type="PROSITE-ProRule" id="PRU00035"/>
    </source>
</evidence>